<feature type="domain" description="Core-binding (CB)" evidence="6">
    <location>
        <begin position="1"/>
        <end position="65"/>
    </location>
</feature>
<dbReference type="EMBL" id="VBAO01000370">
    <property type="protein sequence ID" value="TMI78479.1"/>
    <property type="molecule type" value="Genomic_DNA"/>
</dbReference>
<evidence type="ECO:0000313" key="7">
    <source>
        <dbReference type="EMBL" id="TMI78479.1"/>
    </source>
</evidence>
<evidence type="ECO:0000256" key="3">
    <source>
        <dbReference type="ARBA" id="ARBA00023172"/>
    </source>
</evidence>
<dbReference type="InterPro" id="IPR044068">
    <property type="entry name" value="CB"/>
</dbReference>
<dbReference type="InterPro" id="IPR050090">
    <property type="entry name" value="Tyrosine_recombinase_XerCD"/>
</dbReference>
<evidence type="ECO:0000313" key="8">
    <source>
        <dbReference type="Proteomes" id="UP000320048"/>
    </source>
</evidence>
<dbReference type="InterPro" id="IPR010998">
    <property type="entry name" value="Integrase_recombinase_N"/>
</dbReference>
<reference evidence="7 8" key="1">
    <citation type="journal article" date="2019" name="Nat. Microbiol.">
        <title>Mediterranean grassland soil C-N compound turnover is dependent on rainfall and depth, and is mediated by genomically divergent microorganisms.</title>
        <authorList>
            <person name="Diamond S."/>
            <person name="Andeer P.F."/>
            <person name="Li Z."/>
            <person name="Crits-Christoph A."/>
            <person name="Burstein D."/>
            <person name="Anantharaman K."/>
            <person name="Lane K.R."/>
            <person name="Thomas B.C."/>
            <person name="Pan C."/>
            <person name="Northen T.R."/>
            <person name="Banfield J.F."/>
        </authorList>
    </citation>
    <scope>NUCLEOTIDE SEQUENCE [LARGE SCALE GENOMIC DNA]</scope>
    <source>
        <strain evidence="7">NP_7</strain>
    </source>
</reference>
<dbReference type="Gene3D" id="1.10.443.10">
    <property type="entry name" value="Intergrase catalytic core"/>
    <property type="match status" value="1"/>
</dbReference>
<evidence type="ECO:0000259" key="5">
    <source>
        <dbReference type="PROSITE" id="PS51898"/>
    </source>
</evidence>
<evidence type="ECO:0000256" key="1">
    <source>
        <dbReference type="ARBA" id="ARBA00008857"/>
    </source>
</evidence>
<evidence type="ECO:0000256" key="4">
    <source>
        <dbReference type="PROSITE-ProRule" id="PRU01248"/>
    </source>
</evidence>
<protein>
    <submittedName>
        <fullName evidence="7">Site-specific integrase</fullName>
    </submittedName>
</protein>
<dbReference type="InterPro" id="IPR002104">
    <property type="entry name" value="Integrase_catalytic"/>
</dbReference>
<comment type="similarity">
    <text evidence="1">Belongs to the 'phage' integrase family.</text>
</comment>
<dbReference type="GO" id="GO:0003677">
    <property type="term" value="F:DNA binding"/>
    <property type="evidence" value="ECO:0007669"/>
    <property type="project" value="UniProtKB-UniRule"/>
</dbReference>
<accession>A0A537J4I6</accession>
<dbReference type="InterPro" id="IPR013762">
    <property type="entry name" value="Integrase-like_cat_sf"/>
</dbReference>
<dbReference type="PANTHER" id="PTHR30349:SF64">
    <property type="entry name" value="PROPHAGE INTEGRASE INTD-RELATED"/>
    <property type="match status" value="1"/>
</dbReference>
<dbReference type="PROSITE" id="PS51898">
    <property type="entry name" value="TYR_RECOMBINASE"/>
    <property type="match status" value="1"/>
</dbReference>
<dbReference type="SUPFAM" id="SSF56349">
    <property type="entry name" value="DNA breaking-rejoining enzymes"/>
    <property type="match status" value="1"/>
</dbReference>
<dbReference type="PROSITE" id="PS51900">
    <property type="entry name" value="CB"/>
    <property type="match status" value="1"/>
</dbReference>
<dbReference type="PANTHER" id="PTHR30349">
    <property type="entry name" value="PHAGE INTEGRASE-RELATED"/>
    <property type="match status" value="1"/>
</dbReference>
<dbReference type="GO" id="GO:0006310">
    <property type="term" value="P:DNA recombination"/>
    <property type="evidence" value="ECO:0007669"/>
    <property type="project" value="UniProtKB-KW"/>
</dbReference>
<dbReference type="Gene3D" id="1.10.150.130">
    <property type="match status" value="1"/>
</dbReference>
<dbReference type="Proteomes" id="UP000320048">
    <property type="component" value="Unassembled WGS sequence"/>
</dbReference>
<evidence type="ECO:0000259" key="6">
    <source>
        <dbReference type="PROSITE" id="PS51900"/>
    </source>
</evidence>
<keyword evidence="2 4" id="KW-0238">DNA-binding</keyword>
<organism evidence="7 8">
    <name type="scientific">Candidatus Segetimicrobium genomatis</name>
    <dbReference type="NCBI Taxonomy" id="2569760"/>
    <lineage>
        <taxon>Bacteria</taxon>
        <taxon>Bacillati</taxon>
        <taxon>Candidatus Sysuimicrobiota</taxon>
        <taxon>Candidatus Sysuimicrobiia</taxon>
        <taxon>Candidatus Sysuimicrobiales</taxon>
        <taxon>Candidatus Segetimicrobiaceae</taxon>
        <taxon>Candidatus Segetimicrobium</taxon>
    </lineage>
</organism>
<dbReference type="InterPro" id="IPR053876">
    <property type="entry name" value="Phage_int_M"/>
</dbReference>
<evidence type="ECO:0000256" key="2">
    <source>
        <dbReference type="ARBA" id="ARBA00023125"/>
    </source>
</evidence>
<dbReference type="CDD" id="cd01189">
    <property type="entry name" value="INT_ICEBs1_C_like"/>
    <property type="match status" value="1"/>
</dbReference>
<sequence length="342" mass="37590">MRQSTLGTYRWLLDFPLLPAFGSRTLTTLTPKDIEGYLAQKIQQVARKTANHGLVLLKEILDAAVDWGRITANPAKRIRKIAVPRREATLWTTAEIQKFLIAADETWRPIFLTAVFTGLRLGELQAMGWRTQNRPNFATNKIEVTCSYNDRTRRLGPPKSERSVRTVDMAPSVRQTLLALQKSATGPLVFSSEKGGPVPPSVLARAYHATMKRAQVSRIRFHDLRHTYASLLIAAGKHPKYISAQMGHHSAAFTLDTYGHLMDRMPVRPVEWIDDLVFPEGAVAALNLHLQGALSAATAGHAVQRPERLKPRIDAASSDLVQSGAAGCMVGGAGFEPATSSV</sequence>
<dbReference type="Pfam" id="PF22022">
    <property type="entry name" value="Phage_int_M"/>
    <property type="match status" value="1"/>
</dbReference>
<dbReference type="Pfam" id="PF00589">
    <property type="entry name" value="Phage_integrase"/>
    <property type="match status" value="1"/>
</dbReference>
<dbReference type="InterPro" id="IPR011010">
    <property type="entry name" value="DNA_brk_join_enz"/>
</dbReference>
<gene>
    <name evidence="7" type="ORF">E6H04_12370</name>
</gene>
<dbReference type="GO" id="GO:0015074">
    <property type="term" value="P:DNA integration"/>
    <property type="evidence" value="ECO:0007669"/>
    <property type="project" value="InterPro"/>
</dbReference>
<feature type="domain" description="Tyr recombinase" evidence="5">
    <location>
        <begin position="86"/>
        <end position="274"/>
    </location>
</feature>
<keyword evidence="3" id="KW-0233">DNA recombination</keyword>
<name>A0A537J4I6_9BACT</name>
<dbReference type="AlphaFoldDB" id="A0A537J4I6"/>
<proteinExistence type="inferred from homology"/>
<comment type="caution">
    <text evidence="7">The sequence shown here is derived from an EMBL/GenBank/DDBJ whole genome shotgun (WGS) entry which is preliminary data.</text>
</comment>